<keyword evidence="2" id="KW-1185">Reference proteome</keyword>
<proteinExistence type="predicted"/>
<name>A0A0M8K690_9CHLR</name>
<comment type="caution">
    <text evidence="1">The sequence shown here is derived from an EMBL/GenBank/DDBJ whole genome shotgun (WGS) entry which is preliminary data.</text>
</comment>
<organism evidence="1 2">
    <name type="scientific">Ardenticatena maritima</name>
    <dbReference type="NCBI Taxonomy" id="872965"/>
    <lineage>
        <taxon>Bacteria</taxon>
        <taxon>Bacillati</taxon>
        <taxon>Chloroflexota</taxon>
        <taxon>Ardenticatenia</taxon>
        <taxon>Ardenticatenales</taxon>
        <taxon>Ardenticatenaceae</taxon>
        <taxon>Ardenticatena</taxon>
    </lineage>
</organism>
<dbReference type="EMBL" id="BBZA01000004">
    <property type="protein sequence ID" value="GAP61651.1"/>
    <property type="molecule type" value="Genomic_DNA"/>
</dbReference>
<reference evidence="2" key="2">
    <citation type="submission" date="2015-08" db="EMBL/GenBank/DDBJ databases">
        <title>Draft Genome Sequence of a Heterotrophic Facultative Anaerobic Bacterium Ardenticatena maritima Strain 110S.</title>
        <authorList>
            <person name="Kawaichi S."/>
            <person name="Yoshida T."/>
            <person name="Sako Y."/>
            <person name="Nakamura R."/>
        </authorList>
    </citation>
    <scope>NUCLEOTIDE SEQUENCE [LARGE SCALE GENOMIC DNA]</scope>
    <source>
        <strain evidence="2">110S</strain>
    </source>
</reference>
<reference evidence="1 2" key="1">
    <citation type="journal article" date="2015" name="Genome Announc.">
        <title>Draft Genome Sequence of a Heterotrophic Facultative Anaerobic Thermophilic Bacterium, Ardenticatena maritima Strain 110ST.</title>
        <authorList>
            <person name="Kawaichi S."/>
            <person name="Yoshida T."/>
            <person name="Sako Y."/>
            <person name="Nakamura R."/>
        </authorList>
    </citation>
    <scope>NUCLEOTIDE SEQUENCE [LARGE SCALE GENOMIC DNA]</scope>
    <source>
        <strain evidence="1 2">110S</strain>
    </source>
</reference>
<gene>
    <name evidence="1" type="ORF">ARMA_0074</name>
</gene>
<evidence type="ECO:0000313" key="1">
    <source>
        <dbReference type="EMBL" id="GAP61651.1"/>
    </source>
</evidence>
<evidence type="ECO:0000313" key="2">
    <source>
        <dbReference type="Proteomes" id="UP000037784"/>
    </source>
</evidence>
<dbReference type="AlphaFoldDB" id="A0A0M8K690"/>
<accession>A0A0M8K690</accession>
<sequence>MEKQWVLSIYNTYAVWDATKQKSTTGVVLGVEKQKKKVGDDLLSHAAARAVPSALVGLTAGFGMGPGVPPPRKSPTFIWSASICAFDVLSNRLVRLSECC</sequence>
<dbReference type="Proteomes" id="UP000037784">
    <property type="component" value="Unassembled WGS sequence"/>
</dbReference>
<protein>
    <submittedName>
        <fullName evidence="1">Uncharacterized protein</fullName>
    </submittedName>
</protein>
<dbReference type="InParanoid" id="A0A0M8K690"/>